<keyword evidence="3" id="KW-0813">Transport</keyword>
<dbReference type="SMART" id="SM00679">
    <property type="entry name" value="CTNS"/>
    <property type="match status" value="2"/>
</dbReference>
<dbReference type="InterPro" id="IPR005282">
    <property type="entry name" value="LC_transporter"/>
</dbReference>
<dbReference type="PANTHER" id="PTHR13131:SF5">
    <property type="entry name" value="CYSTINOSIN"/>
    <property type="match status" value="1"/>
</dbReference>
<feature type="chain" id="PRO_5038125228" description="Cystinosin homolog" evidence="12">
    <location>
        <begin position="31"/>
        <end position="410"/>
    </location>
</feature>
<evidence type="ECO:0000256" key="5">
    <source>
        <dbReference type="ARBA" id="ARBA00022737"/>
    </source>
</evidence>
<dbReference type="GO" id="GO:0015184">
    <property type="term" value="F:L-cystine transmembrane transporter activity"/>
    <property type="evidence" value="ECO:0007669"/>
    <property type="project" value="TreeGrafter"/>
</dbReference>
<name>A0A915CX69_9BILA</name>
<evidence type="ECO:0000256" key="2">
    <source>
        <dbReference type="ARBA" id="ARBA00006855"/>
    </source>
</evidence>
<feature type="transmembrane region" description="Helical" evidence="11">
    <location>
        <begin position="173"/>
        <end position="194"/>
    </location>
</feature>
<feature type="transmembrane region" description="Helical" evidence="11">
    <location>
        <begin position="257"/>
        <end position="277"/>
    </location>
</feature>
<feature type="transmembrane region" description="Helical" evidence="11">
    <location>
        <begin position="224"/>
        <end position="245"/>
    </location>
</feature>
<evidence type="ECO:0000256" key="9">
    <source>
        <dbReference type="ARBA" id="ARBA00048473"/>
    </source>
</evidence>
<keyword evidence="12" id="KW-0732">Signal</keyword>
<evidence type="ECO:0000313" key="13">
    <source>
        <dbReference type="Proteomes" id="UP000887574"/>
    </source>
</evidence>
<protein>
    <recommendedName>
        <fullName evidence="10">Cystinosin homolog</fullName>
    </recommendedName>
</protein>
<feature type="transmembrane region" description="Helical" evidence="11">
    <location>
        <begin position="355"/>
        <end position="374"/>
    </location>
</feature>
<dbReference type="Gene3D" id="1.20.1280.290">
    <property type="match status" value="1"/>
</dbReference>
<dbReference type="NCBIfam" id="TIGR00951">
    <property type="entry name" value="2A43"/>
    <property type="match status" value="1"/>
</dbReference>
<evidence type="ECO:0000256" key="11">
    <source>
        <dbReference type="SAM" id="Phobius"/>
    </source>
</evidence>
<dbReference type="Proteomes" id="UP000887574">
    <property type="component" value="Unplaced"/>
</dbReference>
<dbReference type="Pfam" id="PF04193">
    <property type="entry name" value="PQ-loop"/>
    <property type="match status" value="2"/>
</dbReference>
<evidence type="ECO:0000256" key="8">
    <source>
        <dbReference type="ARBA" id="ARBA00023228"/>
    </source>
</evidence>
<evidence type="ECO:0000256" key="6">
    <source>
        <dbReference type="ARBA" id="ARBA00022989"/>
    </source>
</evidence>
<evidence type="ECO:0000256" key="10">
    <source>
        <dbReference type="ARBA" id="ARBA00074957"/>
    </source>
</evidence>
<comment type="catalytic activity">
    <reaction evidence="9">
        <text>L-cystine(out) + H(+)(out) = L-cystine(in) + H(+)(in)</text>
        <dbReference type="Rhea" id="RHEA:66172"/>
        <dbReference type="ChEBI" id="CHEBI:15378"/>
        <dbReference type="ChEBI" id="CHEBI:35491"/>
    </reaction>
    <physiologicalReaction direction="left-to-right" evidence="9">
        <dbReference type="Rhea" id="RHEA:66173"/>
    </physiologicalReaction>
</comment>
<keyword evidence="6 11" id="KW-1133">Transmembrane helix</keyword>
<evidence type="ECO:0000256" key="12">
    <source>
        <dbReference type="SAM" id="SignalP"/>
    </source>
</evidence>
<keyword evidence="13" id="KW-1185">Reference proteome</keyword>
<comment type="similarity">
    <text evidence="2">Belongs to the cystinosin family.</text>
</comment>
<evidence type="ECO:0000256" key="3">
    <source>
        <dbReference type="ARBA" id="ARBA00022448"/>
    </source>
</evidence>
<evidence type="ECO:0000313" key="14">
    <source>
        <dbReference type="WBParaSite" id="jg13615.2"/>
    </source>
</evidence>
<keyword evidence="8" id="KW-0458">Lysosome</keyword>
<evidence type="ECO:0000256" key="4">
    <source>
        <dbReference type="ARBA" id="ARBA00022692"/>
    </source>
</evidence>
<evidence type="ECO:0000256" key="7">
    <source>
        <dbReference type="ARBA" id="ARBA00023136"/>
    </source>
</evidence>
<feature type="signal peptide" evidence="12">
    <location>
        <begin position="1"/>
        <end position="30"/>
    </location>
</feature>
<evidence type="ECO:0000256" key="1">
    <source>
        <dbReference type="ARBA" id="ARBA00004155"/>
    </source>
</evidence>
<dbReference type="GO" id="GO:0005765">
    <property type="term" value="C:lysosomal membrane"/>
    <property type="evidence" value="ECO:0007669"/>
    <property type="project" value="UniProtKB-SubCell"/>
</dbReference>
<accession>A0A915CX69</accession>
<feature type="transmembrane region" description="Helical" evidence="11">
    <location>
        <begin position="140"/>
        <end position="161"/>
    </location>
</feature>
<dbReference type="InterPro" id="IPR006603">
    <property type="entry name" value="PQ-loop_rpt"/>
</dbReference>
<proteinExistence type="inferred from homology"/>
<keyword evidence="7 11" id="KW-0472">Membrane</keyword>
<organism evidence="13 14">
    <name type="scientific">Ditylenchus dipsaci</name>
    <dbReference type="NCBI Taxonomy" id="166011"/>
    <lineage>
        <taxon>Eukaryota</taxon>
        <taxon>Metazoa</taxon>
        <taxon>Ecdysozoa</taxon>
        <taxon>Nematoda</taxon>
        <taxon>Chromadorea</taxon>
        <taxon>Rhabditida</taxon>
        <taxon>Tylenchina</taxon>
        <taxon>Tylenchomorpha</taxon>
        <taxon>Sphaerularioidea</taxon>
        <taxon>Anguinidae</taxon>
        <taxon>Anguininae</taxon>
        <taxon>Ditylenchus</taxon>
    </lineage>
</organism>
<dbReference type="WBParaSite" id="jg13615.2">
    <property type="protein sequence ID" value="jg13615.2"/>
    <property type="gene ID" value="jg13615"/>
</dbReference>
<comment type="subcellular location">
    <subcellularLocation>
        <location evidence="1">Lysosome membrane</location>
        <topology evidence="1">Multi-pass membrane protein</topology>
    </subcellularLocation>
</comment>
<reference evidence="14" key="1">
    <citation type="submission" date="2022-11" db="UniProtKB">
        <authorList>
            <consortium name="WormBaseParasite"/>
        </authorList>
    </citation>
    <scope>IDENTIFICATION</scope>
</reference>
<dbReference type="PANTHER" id="PTHR13131">
    <property type="entry name" value="CYSTINOSIN"/>
    <property type="match status" value="1"/>
</dbReference>
<dbReference type="AlphaFoldDB" id="A0A915CX69"/>
<dbReference type="FunFam" id="1.20.1280.290:FF:000018">
    <property type="entry name" value="Cystinosin homolog"/>
    <property type="match status" value="1"/>
</dbReference>
<sequence>MLYNIVKKASPLPILALLALLVLNAQGVDAKNTFVGNPSEVTMTLGDQTTLEFTYTGELLLDDLIIEFESSSNIKLSPSTIVLSSNVTTAKLQVTATTVSSLSFVDVKNCSWGSGNHTSDECPFNKLEAFARIKVVHSNVISILVFLSGWIYFFAWSISFYPQIFLNWQRKSVIGLNFDFLVLNIIGFACYTVYNVMLYFDSNVQEIYIQTHARSLIPVLLNDVVFAVHALVACIVTGLQCFMYERGTQRISYICRGWSSLLVAFSVVSLAVTLANVLNWLQFINYLSYVKMAVTLSKYFPQAILNFKRKSTVGWSIGNVLLDFPVVLDICQMVLQASNTEDWSAFYGNPVKFGLGMISMVFDVVFIIQHYGLYRHSSTETREYDQVETNDAVSITPDTSPNTSNVEIRA</sequence>
<feature type="transmembrane region" description="Helical" evidence="11">
    <location>
        <begin position="313"/>
        <end position="335"/>
    </location>
</feature>
<keyword evidence="5" id="KW-0677">Repeat</keyword>
<keyword evidence="4 11" id="KW-0812">Transmembrane</keyword>